<feature type="non-terminal residue" evidence="1">
    <location>
        <position position="202"/>
    </location>
</feature>
<name>A0A0J6WQN2_9FIRM</name>
<dbReference type="InParanoid" id="A0A0J6WQN2"/>
<proteinExistence type="predicted"/>
<evidence type="ECO:0000313" key="2">
    <source>
        <dbReference type="Proteomes" id="UP000036503"/>
    </source>
</evidence>
<gene>
    <name evidence="1" type="ORF">AB840_11755</name>
</gene>
<dbReference type="AlphaFoldDB" id="A0A0J6WQN2"/>
<protein>
    <submittedName>
        <fullName evidence="1">Uncharacterized protein</fullName>
    </submittedName>
</protein>
<dbReference type="EMBL" id="LEKT01000047">
    <property type="protein sequence ID" value="KMO85745.1"/>
    <property type="molecule type" value="Genomic_DNA"/>
</dbReference>
<evidence type="ECO:0000313" key="1">
    <source>
        <dbReference type="EMBL" id="KMO85745.1"/>
    </source>
</evidence>
<dbReference type="Proteomes" id="UP000036503">
    <property type="component" value="Unassembled WGS sequence"/>
</dbReference>
<dbReference type="RefSeq" id="WP_048515039.1">
    <property type="nucleotide sequence ID" value="NZ_LEKT01000047.1"/>
</dbReference>
<reference evidence="1 2" key="1">
    <citation type="submission" date="2015-06" db="EMBL/GenBank/DDBJ databases">
        <title>Draft genome sequence of beer spoilage bacterium Megasphaera cerevisiae type strain 20462.</title>
        <authorList>
            <person name="Kutumbaka K."/>
            <person name="Pasmowitz J."/>
            <person name="Mategko J."/>
            <person name="Reyes D."/>
            <person name="Friedrich A."/>
            <person name="Han S."/>
            <person name="Martens-Habbena W."/>
            <person name="Neal-McKinney J."/>
            <person name="Janagama H.K."/>
            <person name="Nadala C."/>
            <person name="Samadpour M."/>
        </authorList>
    </citation>
    <scope>NUCLEOTIDE SEQUENCE [LARGE SCALE GENOMIC DNA]</scope>
    <source>
        <strain evidence="1 2">DSM 20462</strain>
    </source>
</reference>
<accession>A0A0J6WQN2</accession>
<sequence length="202" mass="24563">MLKAYKFNEAELKTIWKQMYKNNPYLFPYSSYEYNAQIDKYLNFKPQSLFQKNLFYVYFYNNIPTVIMPLTLRKNKFYLYGDLVSGAGALDFIYRFDVENNYFRKALDELFSLYPHSKLEIHKLNERSKFCKFLLNNEAVLDEKYQYEFSMERECVKVIIPSNNYDEYFKILTKNSKSNLKKLYNRLRKNHIDFSLKVWKGP</sequence>
<comment type="caution">
    <text evidence="1">The sequence shown here is derived from an EMBL/GenBank/DDBJ whole genome shotgun (WGS) entry which is preliminary data.</text>
</comment>
<keyword evidence="2" id="KW-1185">Reference proteome</keyword>
<organism evidence="1 2">
    <name type="scientific">Megasphaera cerevisiae DSM 20462</name>
    <dbReference type="NCBI Taxonomy" id="1122219"/>
    <lineage>
        <taxon>Bacteria</taxon>
        <taxon>Bacillati</taxon>
        <taxon>Bacillota</taxon>
        <taxon>Negativicutes</taxon>
        <taxon>Veillonellales</taxon>
        <taxon>Veillonellaceae</taxon>
        <taxon>Megasphaera</taxon>
    </lineage>
</organism>